<protein>
    <submittedName>
        <fullName evidence="3">PA2779 family protein</fullName>
    </submittedName>
</protein>
<evidence type="ECO:0000313" key="3">
    <source>
        <dbReference type="EMBL" id="NKE67359.1"/>
    </source>
</evidence>
<keyword evidence="1" id="KW-0472">Membrane</keyword>
<sequence length="120" mass="12654">MRTTMKKMTCRALVVSLLAFSFQTASAGMIGADQALSGTASADRGMVLTVLGRAETAAQLQSQGIDPELARARVAAMTDQEVQSLARDMQTAPAGAGLDTGGWLTLILVAGLVWYFAFRK</sequence>
<evidence type="ECO:0000313" key="4">
    <source>
        <dbReference type="Proteomes" id="UP000521868"/>
    </source>
</evidence>
<dbReference type="NCBIfam" id="NF033919">
    <property type="entry name" value="PA2779_fam"/>
    <property type="match status" value="1"/>
</dbReference>
<dbReference type="RefSeq" id="WP_168108491.1">
    <property type="nucleotide sequence ID" value="NZ_VTOX01000006.1"/>
</dbReference>
<feature type="chain" id="PRO_5031357863" evidence="2">
    <location>
        <begin position="28"/>
        <end position="120"/>
    </location>
</feature>
<organism evidence="3 4">
    <name type="scientific">Ramlibacter lithotrophicus</name>
    <dbReference type="NCBI Taxonomy" id="2606681"/>
    <lineage>
        <taxon>Bacteria</taxon>
        <taxon>Pseudomonadati</taxon>
        <taxon>Pseudomonadota</taxon>
        <taxon>Betaproteobacteria</taxon>
        <taxon>Burkholderiales</taxon>
        <taxon>Comamonadaceae</taxon>
        <taxon>Ramlibacter</taxon>
    </lineage>
</organism>
<keyword evidence="4" id="KW-1185">Reference proteome</keyword>
<gene>
    <name evidence="3" type="ORF">RAMLITH_16165</name>
</gene>
<accession>A0A7X6I7L6</accession>
<reference evidence="3 4" key="1">
    <citation type="journal article" date="2020" name="Nature">
        <title>Bacterial chemolithoautotrophy via manganese oxidation.</title>
        <authorList>
            <person name="Yu H."/>
            <person name="Leadbetter J.R."/>
        </authorList>
    </citation>
    <scope>NUCLEOTIDE SEQUENCE [LARGE SCALE GENOMIC DNA]</scope>
    <source>
        <strain evidence="3 4">RBP-1</strain>
    </source>
</reference>
<keyword evidence="1" id="KW-0812">Transmembrane</keyword>
<feature type="signal peptide" evidence="2">
    <location>
        <begin position="1"/>
        <end position="27"/>
    </location>
</feature>
<evidence type="ECO:0000256" key="2">
    <source>
        <dbReference type="SAM" id="SignalP"/>
    </source>
</evidence>
<dbReference type="AlphaFoldDB" id="A0A7X6I7L6"/>
<evidence type="ECO:0000256" key="1">
    <source>
        <dbReference type="SAM" id="Phobius"/>
    </source>
</evidence>
<keyword evidence="1" id="KW-1133">Transmembrane helix</keyword>
<proteinExistence type="predicted"/>
<dbReference type="Proteomes" id="UP000521868">
    <property type="component" value="Unassembled WGS sequence"/>
</dbReference>
<keyword evidence="2" id="KW-0732">Signal</keyword>
<name>A0A7X6I7L6_9BURK</name>
<dbReference type="EMBL" id="VTOX01000006">
    <property type="protein sequence ID" value="NKE67359.1"/>
    <property type="molecule type" value="Genomic_DNA"/>
</dbReference>
<dbReference type="InterPro" id="IPR046735">
    <property type="entry name" value="PA2779-like"/>
</dbReference>
<dbReference type="Pfam" id="PF20332">
    <property type="entry name" value="DUF6627"/>
    <property type="match status" value="1"/>
</dbReference>
<comment type="caution">
    <text evidence="3">The sequence shown here is derived from an EMBL/GenBank/DDBJ whole genome shotgun (WGS) entry which is preliminary data.</text>
</comment>
<feature type="transmembrane region" description="Helical" evidence="1">
    <location>
        <begin position="100"/>
        <end position="118"/>
    </location>
</feature>